<evidence type="ECO:0000313" key="3">
    <source>
        <dbReference type="Proteomes" id="UP000005408"/>
    </source>
</evidence>
<evidence type="ECO:0000256" key="1">
    <source>
        <dbReference type="SAM" id="MobiDB-lite"/>
    </source>
</evidence>
<accession>A0A8W8NBY6</accession>
<feature type="region of interest" description="Disordered" evidence="1">
    <location>
        <begin position="166"/>
        <end position="192"/>
    </location>
</feature>
<proteinExistence type="predicted"/>
<dbReference type="AlphaFoldDB" id="A0A8W8NBY6"/>
<feature type="region of interest" description="Disordered" evidence="1">
    <location>
        <begin position="52"/>
        <end position="78"/>
    </location>
</feature>
<sequence length="300" mass="33972">MKYGGFLVLVVFLFGDFGVIVSLKCCCLVKALVLLQHITATNKLFAQMEGNSGSVAQKSPRPHQNGAQADDKKETKPKGFNLNYMHSPPTIMPNLGKKRKSALPKTNVSRVLLYDNVTQQQMLDVKLSHIKVEQHRSCRLLDLHKKSFITRQRRRHQRLQDAGLILPEIEPKPKPAPSPPKSPERQRTEITEDLETLKLPSIEEDENGNKRHVIFKLKDASGNTQVFHTFDEENGIFSEIVPLHSFYAKTTDDPRFQGLEGALVKSTAPSEGFNELSPSFRRENTKYPEHLIALIQMNQP</sequence>
<dbReference type="EnsemblMetazoa" id="G5531.1">
    <property type="protein sequence ID" value="G5531.1:cds"/>
    <property type="gene ID" value="G5531"/>
</dbReference>
<name>A0A8W8NBY6_MAGGI</name>
<organism evidence="2 3">
    <name type="scientific">Magallana gigas</name>
    <name type="common">Pacific oyster</name>
    <name type="synonym">Crassostrea gigas</name>
    <dbReference type="NCBI Taxonomy" id="29159"/>
    <lineage>
        <taxon>Eukaryota</taxon>
        <taxon>Metazoa</taxon>
        <taxon>Spiralia</taxon>
        <taxon>Lophotrochozoa</taxon>
        <taxon>Mollusca</taxon>
        <taxon>Bivalvia</taxon>
        <taxon>Autobranchia</taxon>
        <taxon>Pteriomorphia</taxon>
        <taxon>Ostreida</taxon>
        <taxon>Ostreoidea</taxon>
        <taxon>Ostreidae</taxon>
        <taxon>Magallana</taxon>
    </lineage>
</organism>
<reference evidence="2" key="1">
    <citation type="submission" date="2022-08" db="UniProtKB">
        <authorList>
            <consortium name="EnsemblMetazoa"/>
        </authorList>
    </citation>
    <scope>IDENTIFICATION</scope>
    <source>
        <strain evidence="2">05x7-T-G4-1.051#20</strain>
    </source>
</reference>
<dbReference type="Proteomes" id="UP000005408">
    <property type="component" value="Unassembled WGS sequence"/>
</dbReference>
<evidence type="ECO:0000313" key="2">
    <source>
        <dbReference type="EnsemblMetazoa" id="G5531.1:cds"/>
    </source>
</evidence>
<keyword evidence="3" id="KW-1185">Reference proteome</keyword>
<protein>
    <submittedName>
        <fullName evidence="2">Uncharacterized protein</fullName>
    </submittedName>
</protein>